<evidence type="ECO:0000313" key="1">
    <source>
        <dbReference type="EMBL" id="KAJ3540006.1"/>
    </source>
</evidence>
<accession>A0ACC1SHS8</accession>
<sequence length="207" mass="22460">MPWDLSPVREQDPVSMTALLPLAPTIGPAACLFFPRGARRASHAPDPAKPAALPSCILRASRSTPRRRAQAICLHRLEGACQTSATKASSPRLSDTSHSPPAAAHARGSYELCTLTRRKNVFVSDCMPADDASPAFNECSPSKVQHAVRGTPNSFKSSEMWSVREIRSFQPVCLPGLPADLPRIVSMASHYQPLHHAHLRELIDPST</sequence>
<dbReference type="EMBL" id="JANHOG010001271">
    <property type="protein sequence ID" value="KAJ3540006.1"/>
    <property type="molecule type" value="Genomic_DNA"/>
</dbReference>
<keyword evidence="2" id="KW-1185">Reference proteome</keyword>
<dbReference type="Proteomes" id="UP001148662">
    <property type="component" value="Unassembled WGS sequence"/>
</dbReference>
<protein>
    <submittedName>
        <fullName evidence="1">Uncharacterized protein</fullName>
    </submittedName>
</protein>
<name>A0ACC1SHS8_9APHY</name>
<proteinExistence type="predicted"/>
<reference evidence="1" key="1">
    <citation type="submission" date="2022-07" db="EMBL/GenBank/DDBJ databases">
        <title>Genome Sequence of Phlebia brevispora.</title>
        <authorList>
            <person name="Buettner E."/>
        </authorList>
    </citation>
    <scope>NUCLEOTIDE SEQUENCE</scope>
    <source>
        <strain evidence="1">MPL23</strain>
    </source>
</reference>
<comment type="caution">
    <text evidence="1">The sequence shown here is derived from an EMBL/GenBank/DDBJ whole genome shotgun (WGS) entry which is preliminary data.</text>
</comment>
<evidence type="ECO:0000313" key="2">
    <source>
        <dbReference type="Proteomes" id="UP001148662"/>
    </source>
</evidence>
<gene>
    <name evidence="1" type="ORF">NM688_g6289</name>
</gene>
<organism evidence="1 2">
    <name type="scientific">Phlebia brevispora</name>
    <dbReference type="NCBI Taxonomy" id="194682"/>
    <lineage>
        <taxon>Eukaryota</taxon>
        <taxon>Fungi</taxon>
        <taxon>Dikarya</taxon>
        <taxon>Basidiomycota</taxon>
        <taxon>Agaricomycotina</taxon>
        <taxon>Agaricomycetes</taxon>
        <taxon>Polyporales</taxon>
        <taxon>Meruliaceae</taxon>
        <taxon>Phlebia</taxon>
    </lineage>
</organism>